<feature type="compositionally biased region" description="Low complexity" evidence="3">
    <location>
        <begin position="489"/>
        <end position="501"/>
    </location>
</feature>
<dbReference type="InterPro" id="IPR011598">
    <property type="entry name" value="bHLH_dom"/>
</dbReference>
<dbReference type="Proteomes" id="UP000800041">
    <property type="component" value="Unassembled WGS sequence"/>
</dbReference>
<dbReference type="GO" id="GO:0045944">
    <property type="term" value="P:positive regulation of transcription by RNA polymerase II"/>
    <property type="evidence" value="ECO:0007669"/>
    <property type="project" value="TreeGrafter"/>
</dbReference>
<dbReference type="OrthoDB" id="8964853at2759"/>
<protein>
    <recommendedName>
        <fullName evidence="4">BHLH domain-containing protein</fullName>
    </recommendedName>
</protein>
<dbReference type="GO" id="GO:0003700">
    <property type="term" value="F:DNA-binding transcription factor activity"/>
    <property type="evidence" value="ECO:0007669"/>
    <property type="project" value="TreeGrafter"/>
</dbReference>
<evidence type="ECO:0000256" key="3">
    <source>
        <dbReference type="SAM" id="MobiDB-lite"/>
    </source>
</evidence>
<feature type="region of interest" description="Disordered" evidence="3">
    <location>
        <begin position="1"/>
        <end position="160"/>
    </location>
</feature>
<evidence type="ECO:0000259" key="4">
    <source>
        <dbReference type="PROSITE" id="PS50888"/>
    </source>
</evidence>
<name>A0A6G1GZC1_9PEZI</name>
<feature type="compositionally biased region" description="Polar residues" evidence="3">
    <location>
        <begin position="281"/>
        <end position="303"/>
    </location>
</feature>
<reference evidence="5" key="1">
    <citation type="journal article" date="2020" name="Stud. Mycol.">
        <title>101 Dothideomycetes genomes: a test case for predicting lifestyles and emergence of pathogens.</title>
        <authorList>
            <person name="Haridas S."/>
            <person name="Albert R."/>
            <person name="Binder M."/>
            <person name="Bloem J."/>
            <person name="Labutti K."/>
            <person name="Salamov A."/>
            <person name="Andreopoulos B."/>
            <person name="Baker S."/>
            <person name="Barry K."/>
            <person name="Bills G."/>
            <person name="Bluhm B."/>
            <person name="Cannon C."/>
            <person name="Castanera R."/>
            <person name="Culley D."/>
            <person name="Daum C."/>
            <person name="Ezra D."/>
            <person name="Gonzalez J."/>
            <person name="Henrissat B."/>
            <person name="Kuo A."/>
            <person name="Liang C."/>
            <person name="Lipzen A."/>
            <person name="Lutzoni F."/>
            <person name="Magnuson J."/>
            <person name="Mondo S."/>
            <person name="Nolan M."/>
            <person name="Ohm R."/>
            <person name="Pangilinan J."/>
            <person name="Park H.-J."/>
            <person name="Ramirez L."/>
            <person name="Alfaro M."/>
            <person name="Sun H."/>
            <person name="Tritt A."/>
            <person name="Yoshinaga Y."/>
            <person name="Zwiers L.-H."/>
            <person name="Turgeon B."/>
            <person name="Goodwin S."/>
            <person name="Spatafora J."/>
            <person name="Crous P."/>
            <person name="Grigoriev I."/>
        </authorList>
    </citation>
    <scope>NUCLEOTIDE SEQUENCE</scope>
    <source>
        <strain evidence="5">CBS 113979</strain>
    </source>
</reference>
<keyword evidence="6" id="KW-1185">Reference proteome</keyword>
<dbReference type="PANTHER" id="PTHR10328">
    <property type="entry name" value="PROTEIN MAX MYC-ASSOCIATED FACTOR X"/>
    <property type="match status" value="1"/>
</dbReference>
<feature type="region of interest" description="Disordered" evidence="3">
    <location>
        <begin position="198"/>
        <end position="303"/>
    </location>
</feature>
<dbReference type="PANTHER" id="PTHR10328:SF15">
    <property type="entry name" value="BHLH TRANSCRIPTION FACTOR"/>
    <property type="match status" value="1"/>
</dbReference>
<feature type="compositionally biased region" description="Basic and acidic residues" evidence="3">
    <location>
        <begin position="261"/>
        <end position="270"/>
    </location>
</feature>
<dbReference type="GO" id="GO:0046983">
    <property type="term" value="F:protein dimerization activity"/>
    <property type="evidence" value="ECO:0007669"/>
    <property type="project" value="InterPro"/>
</dbReference>
<accession>A0A6G1GZC1</accession>
<proteinExistence type="predicted"/>
<dbReference type="SUPFAM" id="SSF47459">
    <property type="entry name" value="HLH, helix-loop-helix DNA-binding domain"/>
    <property type="match status" value="1"/>
</dbReference>
<feature type="compositionally biased region" description="Basic and acidic residues" evidence="3">
    <location>
        <begin position="140"/>
        <end position="159"/>
    </location>
</feature>
<keyword evidence="1" id="KW-0238">DNA-binding</keyword>
<dbReference type="Pfam" id="PF00010">
    <property type="entry name" value="HLH"/>
    <property type="match status" value="1"/>
</dbReference>
<dbReference type="SMART" id="SM00353">
    <property type="entry name" value="HLH"/>
    <property type="match status" value="1"/>
</dbReference>
<dbReference type="GO" id="GO:0090575">
    <property type="term" value="C:RNA polymerase II transcription regulator complex"/>
    <property type="evidence" value="ECO:0007669"/>
    <property type="project" value="TreeGrafter"/>
</dbReference>
<dbReference type="PROSITE" id="PS50888">
    <property type="entry name" value="BHLH"/>
    <property type="match status" value="1"/>
</dbReference>
<dbReference type="Gene3D" id="4.10.280.10">
    <property type="entry name" value="Helix-loop-helix DNA-binding domain"/>
    <property type="match status" value="1"/>
</dbReference>
<evidence type="ECO:0000256" key="1">
    <source>
        <dbReference type="ARBA" id="ARBA00023125"/>
    </source>
</evidence>
<feature type="compositionally biased region" description="Polar residues" evidence="3">
    <location>
        <begin position="62"/>
        <end position="78"/>
    </location>
</feature>
<feature type="region of interest" description="Disordered" evidence="3">
    <location>
        <begin position="461"/>
        <end position="501"/>
    </location>
</feature>
<feature type="compositionally biased region" description="Polar residues" evidence="3">
    <location>
        <begin position="36"/>
        <end position="53"/>
    </location>
</feature>
<evidence type="ECO:0000313" key="5">
    <source>
        <dbReference type="EMBL" id="KAF1986120.1"/>
    </source>
</evidence>
<evidence type="ECO:0000313" key="6">
    <source>
        <dbReference type="Proteomes" id="UP000800041"/>
    </source>
</evidence>
<feature type="compositionally biased region" description="Polar residues" evidence="3">
    <location>
        <begin position="198"/>
        <end position="210"/>
    </location>
</feature>
<keyword evidence="2" id="KW-0539">Nucleus</keyword>
<feature type="domain" description="BHLH" evidence="4">
    <location>
        <begin position="345"/>
        <end position="396"/>
    </location>
</feature>
<dbReference type="InterPro" id="IPR036638">
    <property type="entry name" value="HLH_DNA-bd_sf"/>
</dbReference>
<gene>
    <name evidence="5" type="ORF">K402DRAFT_412834</name>
</gene>
<organism evidence="5 6">
    <name type="scientific">Aulographum hederae CBS 113979</name>
    <dbReference type="NCBI Taxonomy" id="1176131"/>
    <lineage>
        <taxon>Eukaryota</taxon>
        <taxon>Fungi</taxon>
        <taxon>Dikarya</taxon>
        <taxon>Ascomycota</taxon>
        <taxon>Pezizomycotina</taxon>
        <taxon>Dothideomycetes</taxon>
        <taxon>Pleosporomycetidae</taxon>
        <taxon>Aulographales</taxon>
        <taxon>Aulographaceae</taxon>
    </lineage>
</organism>
<evidence type="ECO:0000256" key="2">
    <source>
        <dbReference type="ARBA" id="ARBA00023242"/>
    </source>
</evidence>
<dbReference type="GO" id="GO:0003677">
    <property type="term" value="F:DNA binding"/>
    <property type="evidence" value="ECO:0007669"/>
    <property type="project" value="UniProtKB-KW"/>
</dbReference>
<feature type="compositionally biased region" description="Polar residues" evidence="3">
    <location>
        <begin position="94"/>
        <end position="138"/>
    </location>
</feature>
<dbReference type="EMBL" id="ML977158">
    <property type="protein sequence ID" value="KAF1986120.1"/>
    <property type="molecule type" value="Genomic_DNA"/>
</dbReference>
<dbReference type="AlphaFoldDB" id="A0A6G1GZC1"/>
<sequence>MDSLRSPERQPPGAFPTSSQQALPPIASLTGELPHGQSQGPSQLDYSQNQNPNRHSDVRDSGNWSQSKHSSGVSNIGSNGLHLHTILNAEDSPSRSSIPDTPHSTRYSGHQVSDPTPRHTSSTLTLQSAGLPSLNQGFENHPRPSLDTPSHHESRRSSVDSRMNVGMNHLQITSPSSPYESANPSRVSLVSNLQQQRGIATDQRSISSAPMSPLGVRNGSYRSSVAPRRAPVINPNPRMVSGMPDPTAAAPTKGFPWAFPDHPDDRRRSSSGDSSMDRSVPSRQNSYAASINSSILTTESYPQGQKRLDEDLSTHHHSMQHRNVTALQSDGTSLASSGNYSRTPELRVSHKMAERKRRSEMKNLFEDLNTILPNSPGGKSSKWEILTKSIDYIKNLKSAEYNSRREADRCRNEIEYLRRCKEENEAMRQEMSVLYTHLRRVDPNNVHIYGPLTNQLAMETQSHAQPPPPHVQQQQQQGGNVGVLPPPAQWAGQAAAGGSNAMQGVEFGQSAYDRR</sequence>